<sequence length="310" mass="32150">MSMFSFPTEMNMSEMMKPINPMADWTKTADLTVSPLMVYPLGAAAAATAVGFGIAGQMTGLMLGAVQGAMQTQSALMGAHPDMSWMIPGLAEDLAPEEDEAEAIVASKPAAKARSADVVELKQAEKPAPAAEAVQPVKAKTAPAKTTAAKPAKTKPATAKAKAAKAEASKVEAAQAEAKAPAAAKDAAAVVVEKLKSDADVAVAMAQEPSAVAKAAQADPATGLAPEDFRRPVEMAKPETPDDLKVISGVGPKLEQVLNGLGVWTYAQIAEWQPEEVAWVEDYLQFKGRIGRDDWISQASRLAKGGATAG</sequence>
<comment type="caution">
    <text evidence="2">The sequence shown here is derived from an EMBL/GenBank/DDBJ whole genome shotgun (WGS) entry which is preliminary data.</text>
</comment>
<organism evidence="2 3">
    <name type="scientific">Hoeflea ulvae</name>
    <dbReference type="NCBI Taxonomy" id="2983764"/>
    <lineage>
        <taxon>Bacteria</taxon>
        <taxon>Pseudomonadati</taxon>
        <taxon>Pseudomonadota</taxon>
        <taxon>Alphaproteobacteria</taxon>
        <taxon>Hyphomicrobiales</taxon>
        <taxon>Rhizobiaceae</taxon>
        <taxon>Hoeflea</taxon>
    </lineage>
</organism>
<dbReference type="RefSeq" id="WP_267613207.1">
    <property type="nucleotide sequence ID" value="NZ_JAOVZQ010000001.1"/>
</dbReference>
<feature type="region of interest" description="Disordered" evidence="1">
    <location>
        <begin position="125"/>
        <end position="161"/>
    </location>
</feature>
<evidence type="ECO:0008006" key="4">
    <source>
        <dbReference type="Google" id="ProtNLM"/>
    </source>
</evidence>
<accession>A0ABT3YHE0</accession>
<keyword evidence="3" id="KW-1185">Reference proteome</keyword>
<evidence type="ECO:0000313" key="3">
    <source>
        <dbReference type="Proteomes" id="UP001081283"/>
    </source>
</evidence>
<gene>
    <name evidence="2" type="ORF">OEG82_15040</name>
</gene>
<evidence type="ECO:0000313" key="2">
    <source>
        <dbReference type="EMBL" id="MCY0095323.1"/>
    </source>
</evidence>
<dbReference type="EMBL" id="JAOVZQ010000001">
    <property type="protein sequence ID" value="MCY0095323.1"/>
    <property type="molecule type" value="Genomic_DNA"/>
</dbReference>
<protein>
    <recommendedName>
        <fullName evidence="4">NADH-ubiquinone dehydrogenase</fullName>
    </recommendedName>
</protein>
<dbReference type="Proteomes" id="UP001081283">
    <property type="component" value="Unassembled WGS sequence"/>
</dbReference>
<feature type="compositionally biased region" description="Low complexity" evidence="1">
    <location>
        <begin position="126"/>
        <end position="161"/>
    </location>
</feature>
<reference evidence="2" key="1">
    <citation type="submission" date="2022-10" db="EMBL/GenBank/DDBJ databases">
        <title>Hoeflea sp. J2-29, isolated from marine algae.</title>
        <authorList>
            <person name="Kristyanto S."/>
            <person name="Kim J.M."/>
            <person name="Jeon C.O."/>
        </authorList>
    </citation>
    <scope>NUCLEOTIDE SEQUENCE</scope>
    <source>
        <strain evidence="2">J2-29</strain>
    </source>
</reference>
<name>A0ABT3YHE0_9HYPH</name>
<evidence type="ECO:0000256" key="1">
    <source>
        <dbReference type="SAM" id="MobiDB-lite"/>
    </source>
</evidence>
<proteinExistence type="predicted"/>